<feature type="binding site" evidence="4">
    <location>
        <position position="131"/>
    </location>
    <ligand>
        <name>substrate</name>
    </ligand>
</feature>
<feature type="active site" description="Proton acceptor; specific for L-alanine" evidence="4">
    <location>
        <position position="264"/>
    </location>
</feature>
<dbReference type="CDD" id="cd06827">
    <property type="entry name" value="PLPDE_III_AR_proteobact"/>
    <property type="match status" value="1"/>
</dbReference>
<dbReference type="InterPro" id="IPR009006">
    <property type="entry name" value="Ala_racemase/Decarboxylase_C"/>
</dbReference>
<dbReference type="InterPro" id="IPR020622">
    <property type="entry name" value="Ala_racemase_pyridoxalP-BS"/>
</dbReference>
<dbReference type="Gene3D" id="3.20.20.10">
    <property type="entry name" value="Alanine racemase"/>
    <property type="match status" value="1"/>
</dbReference>
<evidence type="ECO:0000259" key="5">
    <source>
        <dbReference type="SMART" id="SM01005"/>
    </source>
</evidence>
<keyword evidence="2 4" id="KW-0663">Pyridoxal phosphate</keyword>
<feature type="domain" description="Alanine racemase C-terminal" evidence="5">
    <location>
        <begin position="243"/>
        <end position="367"/>
    </location>
</feature>
<dbReference type="InterPro" id="IPR001608">
    <property type="entry name" value="Ala_racemase_N"/>
</dbReference>
<keyword evidence="3 4" id="KW-0413">Isomerase</keyword>
<gene>
    <name evidence="6" type="primary">alr</name>
    <name evidence="6" type="ORF">RI844_03905</name>
</gene>
<dbReference type="PROSITE" id="PS00395">
    <property type="entry name" value="ALANINE_RACEMASE"/>
    <property type="match status" value="1"/>
</dbReference>
<dbReference type="EC" id="5.1.1.1" evidence="4"/>
<dbReference type="GO" id="GO:0008784">
    <property type="term" value="F:alanine racemase activity"/>
    <property type="evidence" value="ECO:0007669"/>
    <property type="project" value="UniProtKB-EC"/>
</dbReference>
<dbReference type="Pfam" id="PF00842">
    <property type="entry name" value="Ala_racemase_C"/>
    <property type="match status" value="1"/>
</dbReference>
<organism evidence="6 7">
    <name type="scientific">Thalassotalea fonticola</name>
    <dbReference type="NCBI Taxonomy" id="3065649"/>
    <lineage>
        <taxon>Bacteria</taxon>
        <taxon>Pseudomonadati</taxon>
        <taxon>Pseudomonadota</taxon>
        <taxon>Gammaproteobacteria</taxon>
        <taxon>Alteromonadales</taxon>
        <taxon>Colwelliaceae</taxon>
        <taxon>Thalassotalea</taxon>
    </lineage>
</organism>
<dbReference type="SMART" id="SM01005">
    <property type="entry name" value="Ala_racemase_C"/>
    <property type="match status" value="1"/>
</dbReference>
<dbReference type="InterPro" id="IPR011079">
    <property type="entry name" value="Ala_racemase_C"/>
</dbReference>
<dbReference type="Gene3D" id="2.40.37.10">
    <property type="entry name" value="Lyase, Ornithine Decarboxylase, Chain A, domain 1"/>
    <property type="match status" value="1"/>
</dbReference>
<dbReference type="RefSeq" id="WP_348397159.1">
    <property type="nucleotide sequence ID" value="NZ_CP136600.1"/>
</dbReference>
<reference evidence="6 7" key="1">
    <citation type="submission" date="2023-09" db="EMBL/GenBank/DDBJ databases">
        <authorList>
            <person name="Qi X."/>
        </authorList>
    </citation>
    <scope>NUCLEOTIDE SEQUENCE [LARGE SCALE GENOMIC DNA]</scope>
    <source>
        <strain evidence="6 7">S1-1</strain>
    </source>
</reference>
<feature type="modified residue" description="N6-(pyridoxal phosphate)lysine" evidence="4">
    <location>
        <position position="35"/>
    </location>
</feature>
<dbReference type="PANTHER" id="PTHR30511">
    <property type="entry name" value="ALANINE RACEMASE"/>
    <property type="match status" value="1"/>
</dbReference>
<dbReference type="SUPFAM" id="SSF51419">
    <property type="entry name" value="PLP-binding barrel"/>
    <property type="match status" value="1"/>
</dbReference>
<evidence type="ECO:0000256" key="3">
    <source>
        <dbReference type="ARBA" id="ARBA00023235"/>
    </source>
</evidence>
<dbReference type="HAMAP" id="MF_01201">
    <property type="entry name" value="Ala_racemase"/>
    <property type="match status" value="1"/>
</dbReference>
<name>A0ABZ0GRS2_9GAMM</name>
<dbReference type="PRINTS" id="PR00992">
    <property type="entry name" value="ALARACEMASE"/>
</dbReference>
<feature type="active site" description="Proton acceptor; specific for D-alanine" evidence="4">
    <location>
        <position position="35"/>
    </location>
</feature>
<proteinExistence type="inferred from homology"/>
<sequence>MARPTKALISKSALRHNYKVAQSLAPDSNNLAVIKANAYGHGAVVIASILEPLVPAFGVACIEEAIELRQGGISKPILLLEGIFSSDEVEIAVANNFWIMVDNSQQANWVLNAKISAPVKVWLKVDTGMHRLGLQPNQVNDIYLSLRASENVYDDIILTTHFSSADEHASSATSNQIAVFNQTKLQLQNCLGKNDVIPCSLANSAALLAFPETRLNWNRLGFMLYGNSPLDQDNEASKSLMPVMSLKSAIISIREVSAGQSVGYNQSWTATRNTKIATVAIGYGDGYPRSAKSGTPTLINGQRAPLAGRVSMDMITIDVTDIVDVKLGDDVILWGAELPVNEIAEFSDTIGYEVLTRLSSRTPSILID</sequence>
<comment type="catalytic activity">
    <reaction evidence="4">
        <text>L-alanine = D-alanine</text>
        <dbReference type="Rhea" id="RHEA:20249"/>
        <dbReference type="ChEBI" id="CHEBI:57416"/>
        <dbReference type="ChEBI" id="CHEBI:57972"/>
        <dbReference type="EC" id="5.1.1.1"/>
    </reaction>
</comment>
<accession>A0ABZ0GRS2</accession>
<dbReference type="Pfam" id="PF01168">
    <property type="entry name" value="Ala_racemase_N"/>
    <property type="match status" value="1"/>
</dbReference>
<dbReference type="Proteomes" id="UP001301442">
    <property type="component" value="Chromosome"/>
</dbReference>
<protein>
    <recommendedName>
        <fullName evidence="4">Alanine racemase</fullName>
        <ecNumber evidence="4">5.1.1.1</ecNumber>
    </recommendedName>
</protein>
<dbReference type="NCBIfam" id="TIGR00492">
    <property type="entry name" value="alr"/>
    <property type="match status" value="1"/>
</dbReference>
<dbReference type="SUPFAM" id="SSF50621">
    <property type="entry name" value="Alanine racemase C-terminal domain-like"/>
    <property type="match status" value="1"/>
</dbReference>
<dbReference type="InterPro" id="IPR000821">
    <property type="entry name" value="Ala_racemase"/>
</dbReference>
<comment type="cofactor">
    <cofactor evidence="1 4">
        <name>pyridoxal 5'-phosphate</name>
        <dbReference type="ChEBI" id="CHEBI:597326"/>
    </cofactor>
</comment>
<evidence type="ECO:0000256" key="2">
    <source>
        <dbReference type="ARBA" id="ARBA00022898"/>
    </source>
</evidence>
<dbReference type="InterPro" id="IPR029066">
    <property type="entry name" value="PLP-binding_barrel"/>
</dbReference>
<evidence type="ECO:0000313" key="7">
    <source>
        <dbReference type="Proteomes" id="UP001301442"/>
    </source>
</evidence>
<evidence type="ECO:0000313" key="6">
    <source>
        <dbReference type="EMBL" id="WOH38389.1"/>
    </source>
</evidence>
<keyword evidence="7" id="KW-1185">Reference proteome</keyword>
<comment type="pathway">
    <text evidence="4">Amino-acid biosynthesis; D-alanine biosynthesis; D-alanine from L-alanine: step 1/1.</text>
</comment>
<dbReference type="PANTHER" id="PTHR30511:SF0">
    <property type="entry name" value="ALANINE RACEMASE, CATABOLIC-RELATED"/>
    <property type="match status" value="1"/>
</dbReference>
<feature type="binding site" evidence="4">
    <location>
        <position position="312"/>
    </location>
    <ligand>
        <name>substrate</name>
    </ligand>
</feature>
<evidence type="ECO:0000256" key="1">
    <source>
        <dbReference type="ARBA" id="ARBA00001933"/>
    </source>
</evidence>
<comment type="similarity">
    <text evidence="4">Belongs to the alanine racemase family.</text>
</comment>
<evidence type="ECO:0000256" key="4">
    <source>
        <dbReference type="HAMAP-Rule" id="MF_01201"/>
    </source>
</evidence>
<comment type="function">
    <text evidence="4">Catalyzes the interconversion of L-alanine and D-alanine. May also act on other amino acids.</text>
</comment>
<dbReference type="EMBL" id="CP136600">
    <property type="protein sequence ID" value="WOH38389.1"/>
    <property type="molecule type" value="Genomic_DNA"/>
</dbReference>